<evidence type="ECO:0000259" key="2">
    <source>
        <dbReference type="Pfam" id="PF13372"/>
    </source>
</evidence>
<dbReference type="KEGG" id="mmai:sS8_0541"/>
<name>A0A250KLT1_9GAMM</name>
<reference evidence="3 4" key="1">
    <citation type="submission" date="2016-12" db="EMBL/GenBank/DDBJ databases">
        <title>Genome sequencing of Methylocaldum marinum.</title>
        <authorList>
            <person name="Takeuchi M."/>
            <person name="Kamagata Y."/>
            <person name="Hiraoka S."/>
            <person name="Oshima K."/>
            <person name="Hattori M."/>
            <person name="Iwasaki W."/>
        </authorList>
    </citation>
    <scope>NUCLEOTIDE SEQUENCE [LARGE SCALE GENOMIC DNA]</scope>
    <source>
        <strain evidence="3 4">S8</strain>
    </source>
</reference>
<dbReference type="InterPro" id="IPR025388">
    <property type="entry name" value="Alginate_export_dom"/>
</dbReference>
<keyword evidence="1" id="KW-0732">Signal</keyword>
<dbReference type="RefSeq" id="WP_119628286.1">
    <property type="nucleotide sequence ID" value="NZ_AP017928.1"/>
</dbReference>
<feature type="signal peptide" evidence="1">
    <location>
        <begin position="1"/>
        <end position="29"/>
    </location>
</feature>
<dbReference type="Proteomes" id="UP000266313">
    <property type="component" value="Chromosome"/>
</dbReference>
<sequence>MRVFRQPLNSGGFMRILLFWLGAAHPAFAGSLEESIEKALNVGGGKFNIDIRYRFEYVDQQNLSEVAKADMIRTRIGYLTPEFHGLKAFAEYEGNQDIFTNDYNSTRNDKTRHPVIADPQENEVNQLWVNYSGLPQTNVKVGRQRIIFDNHRFIGNVIWRQLEQTYDAVTITNASLPDTTITAGYIWKVQDVTSRTIGMNSPIFNIAYTGLPYGKIILHGEWLDYDNRNEVFPTRTFNTFTHSTQTVGIRFDGATPITDKIKALYTAEYAWQEDYAENPKDFKVDYWLAEGGFDLWGFVFKGSFEELGSDNGQGFRTPLATLHAFQGWADKFLVTPPDGIRDVYGTFKTSLYGVNLWFIYHDFRDDTGNIRYGEEFDVQVEKKFGKHYSLLFKFADYNASNPNAFAGNVDTQKWWLQAGVSF</sequence>
<feature type="chain" id="PRO_5013395356" description="Alginate export domain-containing protein" evidence="1">
    <location>
        <begin position="30"/>
        <end position="422"/>
    </location>
</feature>
<dbReference type="Gene3D" id="2.40.160.10">
    <property type="entry name" value="Porin"/>
    <property type="match status" value="1"/>
</dbReference>
<evidence type="ECO:0000313" key="4">
    <source>
        <dbReference type="Proteomes" id="UP000266313"/>
    </source>
</evidence>
<evidence type="ECO:0000256" key="1">
    <source>
        <dbReference type="SAM" id="SignalP"/>
    </source>
</evidence>
<proteinExistence type="predicted"/>
<dbReference type="EMBL" id="AP017928">
    <property type="protein sequence ID" value="BBA32506.1"/>
    <property type="molecule type" value="Genomic_DNA"/>
</dbReference>
<dbReference type="OrthoDB" id="9767539at2"/>
<evidence type="ECO:0000313" key="3">
    <source>
        <dbReference type="EMBL" id="BBA32506.1"/>
    </source>
</evidence>
<accession>A0A250KLT1</accession>
<organism evidence="3 4">
    <name type="scientific">Methylocaldum marinum</name>
    <dbReference type="NCBI Taxonomy" id="1432792"/>
    <lineage>
        <taxon>Bacteria</taxon>
        <taxon>Pseudomonadati</taxon>
        <taxon>Pseudomonadota</taxon>
        <taxon>Gammaproteobacteria</taxon>
        <taxon>Methylococcales</taxon>
        <taxon>Methylococcaceae</taxon>
        <taxon>Methylocaldum</taxon>
    </lineage>
</organism>
<dbReference type="InterPro" id="IPR023614">
    <property type="entry name" value="Porin_dom_sf"/>
</dbReference>
<gene>
    <name evidence="3" type="ORF">sS8_0541</name>
</gene>
<keyword evidence="4" id="KW-1185">Reference proteome</keyword>
<dbReference type="AlphaFoldDB" id="A0A250KLT1"/>
<dbReference type="Pfam" id="PF13372">
    <property type="entry name" value="Alginate_exp"/>
    <property type="match status" value="1"/>
</dbReference>
<feature type="domain" description="Alginate export" evidence="2">
    <location>
        <begin position="47"/>
        <end position="272"/>
    </location>
</feature>
<protein>
    <recommendedName>
        <fullName evidence="2">Alginate export domain-containing protein</fullName>
    </recommendedName>
</protein>